<dbReference type="EMBL" id="AP024959">
    <property type="protein sequence ID" value="BCZ85545.1"/>
    <property type="molecule type" value="Genomic_DNA"/>
</dbReference>
<gene>
    <name evidence="2" type="ORF">PTKU64_92200</name>
</gene>
<feature type="transmembrane region" description="Helical" evidence="1">
    <location>
        <begin position="74"/>
        <end position="93"/>
    </location>
</feature>
<dbReference type="Proteomes" id="UP001319874">
    <property type="component" value="Plasmid pPT365"/>
</dbReference>
<reference evidence="2 3" key="1">
    <citation type="journal article" date="2022" name="Front. Microbiol.">
        <title>Identification and characterization of a novel class of self-sufficient cytochrome P450 hydroxylase involved in cyclohexanecarboxylate degradation in Paraburkholderia terrae strain KU-64.</title>
        <authorList>
            <person name="Yamamoto T."/>
            <person name="Hasegawa Y."/>
            <person name="Iwaki H."/>
        </authorList>
    </citation>
    <scope>NUCLEOTIDE SEQUENCE [LARGE SCALE GENOMIC DNA]</scope>
    <source>
        <strain evidence="2 3">KU-64</strain>
    </source>
</reference>
<evidence type="ECO:0000313" key="2">
    <source>
        <dbReference type="EMBL" id="BCZ85545.1"/>
    </source>
</evidence>
<proteinExistence type="predicted"/>
<geneLocation type="plasmid" evidence="2 3">
    <name>pPT365</name>
</geneLocation>
<feature type="transmembrane region" description="Helical" evidence="1">
    <location>
        <begin position="99"/>
        <end position="117"/>
    </location>
</feature>
<keyword evidence="1" id="KW-1133">Transmembrane helix</keyword>
<keyword evidence="1" id="KW-0472">Membrane</keyword>
<sequence length="125" mass="14353">MLMKMQDFDYLARESNAAWLAGGGDGRFDRYEKFYQSERVQHADEFDLEKANEEYSDWSAGQPSQFLSMLSAPWFGRVSIALFCLYMSCRLVPGLAKAMPEATGAALVAAFIGLRIFHRRRRKRQ</sequence>
<name>A0ABM7U2H8_9BURK</name>
<evidence type="ECO:0000256" key="1">
    <source>
        <dbReference type="SAM" id="Phobius"/>
    </source>
</evidence>
<accession>A0ABM7U2H8</accession>
<keyword evidence="1" id="KW-0812">Transmembrane</keyword>
<organism evidence="2 3">
    <name type="scientific">Paraburkholderia terrae</name>
    <dbReference type="NCBI Taxonomy" id="311230"/>
    <lineage>
        <taxon>Bacteria</taxon>
        <taxon>Pseudomonadati</taxon>
        <taxon>Pseudomonadota</taxon>
        <taxon>Betaproteobacteria</taxon>
        <taxon>Burkholderiales</taxon>
        <taxon>Burkholderiaceae</taxon>
        <taxon>Paraburkholderia</taxon>
    </lineage>
</organism>
<protein>
    <submittedName>
        <fullName evidence="2">Uncharacterized protein</fullName>
    </submittedName>
</protein>
<evidence type="ECO:0000313" key="3">
    <source>
        <dbReference type="Proteomes" id="UP001319874"/>
    </source>
</evidence>
<keyword evidence="2" id="KW-0614">Plasmid</keyword>
<keyword evidence="3" id="KW-1185">Reference proteome</keyword>